<evidence type="ECO:0000256" key="2">
    <source>
        <dbReference type="ARBA" id="ARBA00023268"/>
    </source>
</evidence>
<proteinExistence type="predicted"/>
<feature type="domain" description="Malonyl-CoA:ACP transacylase (MAT)" evidence="3">
    <location>
        <begin position="3"/>
        <end position="156"/>
    </location>
</feature>
<dbReference type="SMART" id="SM00827">
    <property type="entry name" value="PKS_AT"/>
    <property type="match status" value="1"/>
</dbReference>
<accession>A0ABN4W1K2</accession>
<sequence>MLVFPGQGSQWVGMAAGLLESSPVFAERVGECAAALAPFVEWSLGDVLRGGEGAAEALERVDVVQPALFAVMVSLAELWRSYGVEPAAVIGHSQGEIAAACVAGALSLEDAARVVALRSKALRALSGRGGMVSVSLPWRWYGSGWSDGVSGCRWRR</sequence>
<reference evidence="4 5" key="1">
    <citation type="journal article" date="2017" name="J. Biotechnol.">
        <title>The complete genome sequence of Streptomyces autolyticus CGMCC 0516, the producer of geldanamycin, autolytimycin, reblastatin and elaiophylin.</title>
        <authorList>
            <person name="Yin M."/>
            <person name="Jiang M."/>
            <person name="Ren Z."/>
            <person name="Dong Y."/>
            <person name="Lu T."/>
        </authorList>
    </citation>
    <scope>NUCLEOTIDE SEQUENCE [LARGE SCALE GENOMIC DNA]</scope>
    <source>
        <strain evidence="4 5">CGMCC0516</strain>
    </source>
</reference>
<dbReference type="PANTHER" id="PTHR43775">
    <property type="entry name" value="FATTY ACID SYNTHASE"/>
    <property type="match status" value="1"/>
</dbReference>
<keyword evidence="1" id="KW-0808">Transferase</keyword>
<protein>
    <recommendedName>
        <fullName evidence="3">Malonyl-CoA:ACP transacylase (MAT) domain-containing protein</fullName>
    </recommendedName>
</protein>
<dbReference type="Pfam" id="PF00698">
    <property type="entry name" value="Acyl_transf_1"/>
    <property type="match status" value="1"/>
</dbReference>
<evidence type="ECO:0000313" key="4">
    <source>
        <dbReference type="EMBL" id="AQA10005.1"/>
    </source>
</evidence>
<dbReference type="InterPro" id="IPR014043">
    <property type="entry name" value="Acyl_transferase_dom"/>
</dbReference>
<gene>
    <name evidence="4" type="ORF">BV401_05340</name>
</gene>
<dbReference type="EMBL" id="CP019458">
    <property type="protein sequence ID" value="AQA10005.1"/>
    <property type="molecule type" value="Genomic_DNA"/>
</dbReference>
<keyword evidence="5" id="KW-1185">Reference proteome</keyword>
<dbReference type="InterPro" id="IPR050091">
    <property type="entry name" value="PKS_NRPS_Biosynth_Enz"/>
</dbReference>
<dbReference type="PANTHER" id="PTHR43775:SF51">
    <property type="entry name" value="INACTIVE PHENOLPHTHIOCEROL SYNTHESIS POLYKETIDE SYNTHASE TYPE I PKS1-RELATED"/>
    <property type="match status" value="1"/>
</dbReference>
<evidence type="ECO:0000259" key="3">
    <source>
        <dbReference type="SMART" id="SM00827"/>
    </source>
</evidence>
<organism evidence="4 5">
    <name type="scientific">Streptomyces autolyticus</name>
    <dbReference type="NCBI Taxonomy" id="75293"/>
    <lineage>
        <taxon>Bacteria</taxon>
        <taxon>Bacillati</taxon>
        <taxon>Actinomycetota</taxon>
        <taxon>Actinomycetes</taxon>
        <taxon>Kitasatosporales</taxon>
        <taxon>Streptomycetaceae</taxon>
        <taxon>Streptomyces</taxon>
    </lineage>
</organism>
<dbReference type="SUPFAM" id="SSF52151">
    <property type="entry name" value="FabD/lysophospholipase-like"/>
    <property type="match status" value="1"/>
</dbReference>
<evidence type="ECO:0000256" key="1">
    <source>
        <dbReference type="ARBA" id="ARBA00022679"/>
    </source>
</evidence>
<keyword evidence="2" id="KW-0511">Multifunctional enzyme</keyword>
<name>A0ABN4W1K2_9ACTN</name>
<dbReference type="Proteomes" id="UP000187851">
    <property type="component" value="Chromosome"/>
</dbReference>
<dbReference type="InterPro" id="IPR016035">
    <property type="entry name" value="Acyl_Trfase/lysoPLipase"/>
</dbReference>
<evidence type="ECO:0000313" key="5">
    <source>
        <dbReference type="Proteomes" id="UP000187851"/>
    </source>
</evidence>
<dbReference type="Gene3D" id="3.40.366.10">
    <property type="entry name" value="Malonyl-Coenzyme A Acyl Carrier Protein, domain 2"/>
    <property type="match status" value="1"/>
</dbReference>
<dbReference type="InterPro" id="IPR001227">
    <property type="entry name" value="Ac_transferase_dom_sf"/>
</dbReference>